<evidence type="ECO:0000256" key="1">
    <source>
        <dbReference type="SAM" id="MobiDB-lite"/>
    </source>
</evidence>
<proteinExistence type="predicted"/>
<sequence>MRGATRDDTTPRHATALLLGAGLLLAGCSAGNGTATTTVTETERETATSPAERVTESVVSTVTPTSPAQAAAAPAPAAAGPVAPFTLEGTRLDSYAAKQRIEDIRAGAHDDVDRLVIEFSGTGRPGVIAGYDDDPRQQASGYPLVPAGNAYFGMIIQGVPLSQVWDGPEVEKANSDGVAAGSILQVKNGGIFEADAQYVVGLDAKRPYHLYFLDNPTRLVVDFQK</sequence>
<accession>A0ABY7UN67</accession>
<dbReference type="InterPro" id="IPR056303">
    <property type="entry name" value="AMIN-like"/>
</dbReference>
<keyword evidence="4" id="KW-1185">Reference proteome</keyword>
<feature type="domain" description="AMIN-like" evidence="2">
    <location>
        <begin position="101"/>
        <end position="224"/>
    </location>
</feature>
<feature type="region of interest" description="Disordered" evidence="1">
    <location>
        <begin position="35"/>
        <end position="57"/>
    </location>
</feature>
<reference evidence="3 4" key="1">
    <citation type="submission" date="2020-10" db="EMBL/GenBank/DDBJ databases">
        <title>Complete genome sequence of Corynebacterium jeddahense DSM 45997, type strain of Corynebacterium jeddahense.</title>
        <authorList>
            <person name="Busche T."/>
            <person name="Kalinowski J."/>
            <person name="Ruckert C."/>
        </authorList>
    </citation>
    <scope>NUCLEOTIDE SEQUENCE [LARGE SCALE GENOMIC DNA]</scope>
    <source>
        <strain evidence="3 4">DSM 45997</strain>
    </source>
</reference>
<dbReference type="RefSeq" id="WP_157034367.1">
    <property type="nucleotide sequence ID" value="NZ_CBYN010000001.1"/>
</dbReference>
<evidence type="ECO:0000313" key="4">
    <source>
        <dbReference type="Proteomes" id="UP001218071"/>
    </source>
</evidence>
<dbReference type="Proteomes" id="UP001218071">
    <property type="component" value="Chromosome"/>
</dbReference>
<dbReference type="EMBL" id="CP063194">
    <property type="protein sequence ID" value="WCZ39119.1"/>
    <property type="molecule type" value="Genomic_DNA"/>
</dbReference>
<evidence type="ECO:0000313" key="3">
    <source>
        <dbReference type="EMBL" id="WCZ39119.1"/>
    </source>
</evidence>
<organism evidence="3 4">
    <name type="scientific">Corynebacterium jeddahense</name>
    <dbReference type="NCBI Taxonomy" id="1414719"/>
    <lineage>
        <taxon>Bacteria</taxon>
        <taxon>Bacillati</taxon>
        <taxon>Actinomycetota</taxon>
        <taxon>Actinomycetes</taxon>
        <taxon>Mycobacteriales</taxon>
        <taxon>Corynebacteriaceae</taxon>
        <taxon>Corynebacterium</taxon>
    </lineage>
</organism>
<evidence type="ECO:0000259" key="2">
    <source>
        <dbReference type="Pfam" id="PF24837"/>
    </source>
</evidence>
<protein>
    <recommendedName>
        <fullName evidence="2">AMIN-like domain-containing protein</fullName>
    </recommendedName>
</protein>
<gene>
    <name evidence="3" type="ORF">CJEDD_07630</name>
</gene>
<dbReference type="PROSITE" id="PS51257">
    <property type="entry name" value="PROKAR_LIPOPROTEIN"/>
    <property type="match status" value="1"/>
</dbReference>
<dbReference type="Pfam" id="PF24837">
    <property type="entry name" value="AMIN-like"/>
    <property type="match status" value="1"/>
</dbReference>
<name>A0ABY7UN67_9CORY</name>